<dbReference type="Gene3D" id="3.40.50.1820">
    <property type="entry name" value="alpha/beta hydrolase"/>
    <property type="match status" value="1"/>
</dbReference>
<dbReference type="AlphaFoldDB" id="A0A5X3YRU9"/>
<proteinExistence type="predicted"/>
<dbReference type="PANTHER" id="PTHR48098:SF3">
    <property type="entry name" value="IRON(III) ENTEROBACTIN ESTERASE"/>
    <property type="match status" value="1"/>
</dbReference>
<name>A0A5X3YRU9_SALTM</name>
<feature type="non-terminal residue" evidence="1">
    <location>
        <position position="1"/>
    </location>
</feature>
<organism evidence="1">
    <name type="scientific">Salmonella typhimurium</name>
    <dbReference type="NCBI Taxonomy" id="90371"/>
    <lineage>
        <taxon>Bacteria</taxon>
        <taxon>Pseudomonadati</taxon>
        <taxon>Pseudomonadota</taxon>
        <taxon>Gammaproteobacteria</taxon>
        <taxon>Enterobacterales</taxon>
        <taxon>Enterobacteriaceae</taxon>
        <taxon>Salmonella</taxon>
    </lineage>
</organism>
<dbReference type="Proteomes" id="UP000839914">
    <property type="component" value="Unassembled WGS sequence"/>
</dbReference>
<dbReference type="Pfam" id="PF00756">
    <property type="entry name" value="Esterase"/>
    <property type="match status" value="1"/>
</dbReference>
<comment type="caution">
    <text evidence="1">The sequence shown here is derived from an EMBL/GenBank/DDBJ whole genome shotgun (WGS) entry which is preliminary data.</text>
</comment>
<reference evidence="1" key="1">
    <citation type="submission" date="2018-11" db="EMBL/GenBank/DDBJ databases">
        <authorList>
            <person name="Ashton P.M."/>
            <person name="Dallman T."/>
            <person name="Nair S."/>
            <person name="De Pinna E."/>
            <person name="Peters T."/>
            <person name="Grant K."/>
        </authorList>
    </citation>
    <scope>NUCLEOTIDE SEQUENCE [LARGE SCALE GENOMIC DNA]</scope>
    <source>
        <strain evidence="1">632340</strain>
    </source>
</reference>
<dbReference type="PANTHER" id="PTHR48098">
    <property type="entry name" value="ENTEROCHELIN ESTERASE-RELATED"/>
    <property type="match status" value="1"/>
</dbReference>
<accession>A0A5X3YRU9</accession>
<sequence>LRAKYPERRWADRTQTVLAGQSLGGVTALMAARHAPESFGLVLSHSPSMWWTPDNRNRPNHFSAEERSWVSEHVLSAPSPAVRTHLCVGSLEGSTVPQVKQLHEKLRAAGVESHYSVYTGGHDYAWWRGALIDGLRLLPR</sequence>
<dbReference type="InterPro" id="IPR000801">
    <property type="entry name" value="Esterase-like"/>
</dbReference>
<dbReference type="EMBL" id="AAHRYM010000032">
    <property type="protein sequence ID" value="EBZ6923060.1"/>
    <property type="molecule type" value="Genomic_DNA"/>
</dbReference>
<evidence type="ECO:0000313" key="1">
    <source>
        <dbReference type="EMBL" id="EBZ6923060.1"/>
    </source>
</evidence>
<protein>
    <submittedName>
        <fullName evidence="1">Esterase family protein</fullName>
    </submittedName>
</protein>
<dbReference type="SUPFAM" id="SSF53474">
    <property type="entry name" value="alpha/beta-Hydrolases"/>
    <property type="match status" value="1"/>
</dbReference>
<dbReference type="InterPro" id="IPR050583">
    <property type="entry name" value="Mycobacterial_A85_antigen"/>
</dbReference>
<gene>
    <name evidence="1" type="ORF">EER35_19080</name>
</gene>
<dbReference type="InterPro" id="IPR029058">
    <property type="entry name" value="AB_hydrolase_fold"/>
</dbReference>